<evidence type="ECO:0000256" key="6">
    <source>
        <dbReference type="ARBA" id="ARBA00022741"/>
    </source>
</evidence>
<evidence type="ECO:0000256" key="1">
    <source>
        <dbReference type="ARBA" id="ARBA00000085"/>
    </source>
</evidence>
<keyword evidence="8" id="KW-0067">ATP-binding</keyword>
<dbReference type="InterPro" id="IPR000014">
    <property type="entry name" value="PAS"/>
</dbReference>
<dbReference type="InterPro" id="IPR003594">
    <property type="entry name" value="HATPase_dom"/>
</dbReference>
<evidence type="ECO:0000259" key="13">
    <source>
        <dbReference type="PROSITE" id="PS50109"/>
    </source>
</evidence>
<dbReference type="CDD" id="cd16917">
    <property type="entry name" value="HATPase_UhpB-NarQ-NarX-like"/>
    <property type="match status" value="1"/>
</dbReference>
<keyword evidence="7 16" id="KW-0418">Kinase</keyword>
<dbReference type="Gene3D" id="3.30.450.40">
    <property type="match status" value="1"/>
</dbReference>
<evidence type="ECO:0000259" key="12">
    <source>
        <dbReference type="PROSITE" id="PS50046"/>
    </source>
</evidence>
<feature type="domain" description="Histidine kinase" evidence="13">
    <location>
        <begin position="441"/>
        <end position="636"/>
    </location>
</feature>
<evidence type="ECO:0000313" key="16">
    <source>
        <dbReference type="EMBL" id="ACY49107.1"/>
    </source>
</evidence>
<sequence>MTPVQVGIWGASRSVGQRLSRLLHEAGDVTVSLHPGTFPSAPETLPHLLILLGYPESLREQVEAVRASAGGEQVVLVAALSDRTTPESLEGLLRSGVDDLLDVGAPPPLLRARLRLLVRRARARRRRWDIERELQVRVGQQAVVAELGRRALANMPLPLLLEYATERVAAALGVELAKVLRLLPDGREFLLVAGYGWQDGLVGTFRVPAGTDSQAGYTLRAGGPVVVEDFARENRFACPELLRRHGVQAGLSVPIFVGGHSWGVLGAHTCRPRTFSHDDVHFLQAVAHVLATAIERREREEALRESEARYRAIVETAVDAIITIDETGRILLFNPAAERLFGYRAEEVIGRNISILMPSPYREQHDRYIRNYLETGRRRIIGRGREVTGLRKDGTTFPMYLAVSEVRLPDRRLFTGIVRDLSETRRLEQEILRISDEERRSIGQDLHDGLGQMLTGMALISQSLARRLAAQGRPEARELEELTELIRQADRQARTLARGLIPVELEANGLQAALYRLTRQTEELFGIRCSFEAEKDVPVADNMVATHLYRIAQEALNNAVRHGRAQTITVTLAADDEALHLWVRDDGVGIPEKLPETAGMGLRIMHYRARLLGGHLEVRRREEGGTEVHAAVPLTGRVLPADASQVLPETEVIP</sequence>
<dbReference type="SUPFAM" id="SSF55874">
    <property type="entry name" value="ATPase domain of HSP90 chaperone/DNA topoisomerase II/histidine kinase"/>
    <property type="match status" value="1"/>
</dbReference>
<dbReference type="AlphaFoldDB" id="D0MDW3"/>
<dbReference type="PANTHER" id="PTHR24421:SF10">
    <property type="entry name" value="NITRATE_NITRITE SENSOR PROTEIN NARQ"/>
    <property type="match status" value="1"/>
</dbReference>
<dbReference type="PROSITE" id="PS50046">
    <property type="entry name" value="PHYTOCHROME_2"/>
    <property type="match status" value="1"/>
</dbReference>
<dbReference type="Pfam" id="PF02518">
    <property type="entry name" value="HATPase_c"/>
    <property type="match status" value="1"/>
</dbReference>
<dbReference type="PROSITE" id="PS50113">
    <property type="entry name" value="PAC"/>
    <property type="match status" value="1"/>
</dbReference>
<dbReference type="Pfam" id="PF07730">
    <property type="entry name" value="HisKA_3"/>
    <property type="match status" value="1"/>
</dbReference>
<evidence type="ECO:0000256" key="11">
    <source>
        <dbReference type="ARBA" id="ARBA00070616"/>
    </source>
</evidence>
<dbReference type="InterPro" id="IPR000700">
    <property type="entry name" value="PAS-assoc_C"/>
</dbReference>
<evidence type="ECO:0000256" key="7">
    <source>
        <dbReference type="ARBA" id="ARBA00022777"/>
    </source>
</evidence>
<feature type="domain" description="PAS" evidence="14">
    <location>
        <begin position="306"/>
        <end position="376"/>
    </location>
</feature>
<dbReference type="Gene3D" id="3.30.565.10">
    <property type="entry name" value="Histidine kinase-like ATPase, C-terminal domain"/>
    <property type="match status" value="1"/>
</dbReference>
<dbReference type="PROSITE" id="PS50109">
    <property type="entry name" value="HIS_KIN"/>
    <property type="match status" value="1"/>
</dbReference>
<dbReference type="InterPro" id="IPR011006">
    <property type="entry name" value="CheY-like_superfamily"/>
</dbReference>
<dbReference type="NCBIfam" id="TIGR00229">
    <property type="entry name" value="sensory_box"/>
    <property type="match status" value="1"/>
</dbReference>
<dbReference type="GO" id="GO:0006355">
    <property type="term" value="P:regulation of DNA-templated transcription"/>
    <property type="evidence" value="ECO:0007669"/>
    <property type="project" value="InterPro"/>
</dbReference>
<evidence type="ECO:0000256" key="2">
    <source>
        <dbReference type="ARBA" id="ARBA00006402"/>
    </source>
</evidence>
<keyword evidence="6" id="KW-0547">Nucleotide-binding</keyword>
<dbReference type="InterPro" id="IPR036890">
    <property type="entry name" value="HATPase_C_sf"/>
</dbReference>
<name>D0MDW3_RHOM4</name>
<comment type="similarity">
    <text evidence="2">In the N-terminal section; belongs to the phytochrome family.</text>
</comment>
<dbReference type="GO" id="GO:0000155">
    <property type="term" value="F:phosphorelay sensor kinase activity"/>
    <property type="evidence" value="ECO:0007669"/>
    <property type="project" value="InterPro"/>
</dbReference>
<dbReference type="OrthoDB" id="9760839at2"/>
<dbReference type="InterPro" id="IPR003018">
    <property type="entry name" value="GAF"/>
</dbReference>
<reference evidence="16 17" key="1">
    <citation type="journal article" date="2009" name="Stand. Genomic Sci.">
        <title>Complete genome sequence of Rhodothermus marinus type strain (R-10).</title>
        <authorList>
            <person name="Nolan M."/>
            <person name="Tindall B.J."/>
            <person name="Pomrenke H."/>
            <person name="Lapidus A."/>
            <person name="Copeland A."/>
            <person name="Glavina Del Rio T."/>
            <person name="Lucas S."/>
            <person name="Chen F."/>
            <person name="Tice H."/>
            <person name="Cheng J.F."/>
            <person name="Saunders E."/>
            <person name="Han C."/>
            <person name="Bruce D."/>
            <person name="Goodwin L."/>
            <person name="Chain P."/>
            <person name="Pitluck S."/>
            <person name="Ovchinikova G."/>
            <person name="Pati A."/>
            <person name="Ivanova N."/>
            <person name="Mavromatis K."/>
            <person name="Chen A."/>
            <person name="Palaniappan K."/>
            <person name="Land M."/>
            <person name="Hauser L."/>
            <person name="Chang Y.J."/>
            <person name="Jeffries C.D."/>
            <person name="Brettin T."/>
            <person name="Goker M."/>
            <person name="Bristow J."/>
            <person name="Eisen J.A."/>
            <person name="Markowitz V."/>
            <person name="Hugenholtz P."/>
            <person name="Kyrpides N.C."/>
            <person name="Klenk H.P."/>
            <person name="Detter J.C."/>
        </authorList>
    </citation>
    <scope>NUCLEOTIDE SEQUENCE [LARGE SCALE GENOMIC DNA]</scope>
    <source>
        <strain evidence="17">ATCC 43812 / DSM 4252 / R-10</strain>
    </source>
</reference>
<dbReference type="PROSITE" id="PS50112">
    <property type="entry name" value="PAS"/>
    <property type="match status" value="1"/>
</dbReference>
<gene>
    <name evidence="16" type="ordered locus">Rmar_2228</name>
</gene>
<dbReference type="EC" id="2.7.13.3" evidence="3"/>
<organism evidence="16 17">
    <name type="scientific">Rhodothermus marinus (strain ATCC 43812 / DSM 4252 / R-10)</name>
    <name type="common">Rhodothermus obamensis</name>
    <dbReference type="NCBI Taxonomy" id="518766"/>
    <lineage>
        <taxon>Bacteria</taxon>
        <taxon>Pseudomonadati</taxon>
        <taxon>Rhodothermota</taxon>
        <taxon>Rhodothermia</taxon>
        <taxon>Rhodothermales</taxon>
        <taxon>Rhodothermaceae</taxon>
        <taxon>Rhodothermus</taxon>
    </lineage>
</organism>
<dbReference type="InterPro" id="IPR005467">
    <property type="entry name" value="His_kinase_dom"/>
</dbReference>
<comment type="function">
    <text evidence="10">Putative oxygen sensor; modulates the activity of FixJ, a transcriptional activator of nitrogen fixation fixK gene. FixL probably acts as a kinase that phosphorylates FixJ.</text>
</comment>
<evidence type="ECO:0000259" key="15">
    <source>
        <dbReference type="PROSITE" id="PS50113"/>
    </source>
</evidence>
<evidence type="ECO:0000313" key="17">
    <source>
        <dbReference type="Proteomes" id="UP000002221"/>
    </source>
</evidence>
<dbReference type="GO" id="GO:0016020">
    <property type="term" value="C:membrane"/>
    <property type="evidence" value="ECO:0007669"/>
    <property type="project" value="InterPro"/>
</dbReference>
<dbReference type="GO" id="GO:0046983">
    <property type="term" value="F:protein dimerization activity"/>
    <property type="evidence" value="ECO:0007669"/>
    <property type="project" value="InterPro"/>
</dbReference>
<dbReference type="CDD" id="cd00130">
    <property type="entry name" value="PAS"/>
    <property type="match status" value="1"/>
</dbReference>
<evidence type="ECO:0000256" key="8">
    <source>
        <dbReference type="ARBA" id="ARBA00022840"/>
    </source>
</evidence>
<keyword evidence="4" id="KW-0597">Phosphoprotein</keyword>
<dbReference type="Pfam" id="PF00989">
    <property type="entry name" value="PAS"/>
    <property type="match status" value="1"/>
</dbReference>
<proteinExistence type="inferred from homology"/>
<evidence type="ECO:0000259" key="14">
    <source>
        <dbReference type="PROSITE" id="PS50112"/>
    </source>
</evidence>
<evidence type="ECO:0000256" key="5">
    <source>
        <dbReference type="ARBA" id="ARBA00022679"/>
    </source>
</evidence>
<evidence type="ECO:0000256" key="4">
    <source>
        <dbReference type="ARBA" id="ARBA00022553"/>
    </source>
</evidence>
<dbReference type="STRING" id="518766.Rmar_2228"/>
<feature type="domain" description="Phytochrome chromophore attachment site" evidence="12">
    <location>
        <begin position="240"/>
        <end position="283"/>
    </location>
</feature>
<dbReference type="EMBL" id="CP001807">
    <property type="protein sequence ID" value="ACY49107.1"/>
    <property type="molecule type" value="Genomic_DNA"/>
</dbReference>
<dbReference type="eggNOG" id="COG3829">
    <property type="taxonomic scope" value="Bacteria"/>
</dbReference>
<evidence type="ECO:0000256" key="3">
    <source>
        <dbReference type="ARBA" id="ARBA00012438"/>
    </source>
</evidence>
<dbReference type="eggNOG" id="COG4585">
    <property type="taxonomic scope" value="Bacteria"/>
</dbReference>
<dbReference type="KEGG" id="rmr:Rmar_2228"/>
<dbReference type="SUPFAM" id="SSF52172">
    <property type="entry name" value="CheY-like"/>
    <property type="match status" value="1"/>
</dbReference>
<dbReference type="Gene3D" id="1.20.5.1930">
    <property type="match status" value="1"/>
</dbReference>
<dbReference type="RefSeq" id="WP_012844717.1">
    <property type="nucleotide sequence ID" value="NC_013501.1"/>
</dbReference>
<comment type="catalytic activity">
    <reaction evidence="1">
        <text>ATP + protein L-histidine = ADP + protein N-phospho-L-histidine.</text>
        <dbReference type="EC" id="2.7.13.3"/>
    </reaction>
</comment>
<dbReference type="Gene3D" id="3.30.450.20">
    <property type="entry name" value="PAS domain"/>
    <property type="match status" value="1"/>
</dbReference>
<dbReference type="InterPro" id="IPR016132">
    <property type="entry name" value="Phyto_chromo_attachment"/>
</dbReference>
<dbReference type="eggNOG" id="COG2203">
    <property type="taxonomic scope" value="Bacteria"/>
</dbReference>
<keyword evidence="17" id="KW-1185">Reference proteome</keyword>
<dbReference type="GO" id="GO:0005524">
    <property type="term" value="F:ATP binding"/>
    <property type="evidence" value="ECO:0007669"/>
    <property type="project" value="UniProtKB-KW"/>
</dbReference>
<keyword evidence="5" id="KW-0808">Transferase</keyword>
<evidence type="ECO:0000256" key="10">
    <source>
        <dbReference type="ARBA" id="ARBA00059827"/>
    </source>
</evidence>
<keyword evidence="9" id="KW-0902">Two-component regulatory system</keyword>
<dbReference type="SUPFAM" id="SSF55785">
    <property type="entry name" value="PYP-like sensor domain (PAS domain)"/>
    <property type="match status" value="1"/>
</dbReference>
<dbReference type="InterPro" id="IPR013767">
    <property type="entry name" value="PAS_fold"/>
</dbReference>
<dbReference type="Pfam" id="PF01590">
    <property type="entry name" value="GAF"/>
    <property type="match status" value="1"/>
</dbReference>
<dbReference type="InterPro" id="IPR029016">
    <property type="entry name" value="GAF-like_dom_sf"/>
</dbReference>
<evidence type="ECO:0000256" key="9">
    <source>
        <dbReference type="ARBA" id="ARBA00023012"/>
    </source>
</evidence>
<dbReference type="FunFam" id="3.30.450.20:FF:000060">
    <property type="entry name" value="Sensor protein FixL"/>
    <property type="match status" value="1"/>
</dbReference>
<dbReference type="SMART" id="SM00091">
    <property type="entry name" value="PAS"/>
    <property type="match status" value="1"/>
</dbReference>
<dbReference type="SUPFAM" id="SSF55781">
    <property type="entry name" value="GAF domain-like"/>
    <property type="match status" value="1"/>
</dbReference>
<dbReference type="HOGENOM" id="CLU_415492_0_0_10"/>
<dbReference type="InterPro" id="IPR011712">
    <property type="entry name" value="Sig_transdc_His_kin_sub3_dim/P"/>
</dbReference>
<dbReference type="Proteomes" id="UP000002221">
    <property type="component" value="Chromosome"/>
</dbReference>
<dbReference type="SMART" id="SM00065">
    <property type="entry name" value="GAF"/>
    <property type="match status" value="1"/>
</dbReference>
<dbReference type="InterPro" id="IPR050482">
    <property type="entry name" value="Sensor_HK_TwoCompSys"/>
</dbReference>
<accession>D0MDW3</accession>
<dbReference type="InterPro" id="IPR035965">
    <property type="entry name" value="PAS-like_dom_sf"/>
</dbReference>
<dbReference type="PANTHER" id="PTHR24421">
    <property type="entry name" value="NITRATE/NITRITE SENSOR PROTEIN NARX-RELATED"/>
    <property type="match status" value="1"/>
</dbReference>
<dbReference type="SMART" id="SM00387">
    <property type="entry name" value="HATPase_c"/>
    <property type="match status" value="1"/>
</dbReference>
<feature type="domain" description="PAC" evidence="15">
    <location>
        <begin position="383"/>
        <end position="433"/>
    </location>
</feature>
<protein>
    <recommendedName>
        <fullName evidence="11">Sensor protein FixL</fullName>
        <ecNumber evidence="3">2.7.13.3</ecNumber>
    </recommendedName>
</protein>